<dbReference type="GO" id="GO:0050135">
    <property type="term" value="F:NADP+ nucleosidase activity"/>
    <property type="evidence" value="ECO:0007669"/>
    <property type="project" value="InterPro"/>
</dbReference>
<reference evidence="4" key="1">
    <citation type="journal article" date="2018" name="Genome Announc.">
        <title>Draft Genome Sequence of Mycobacterium montefiorense Isolated from Japanese Black Salamander (Hynobius nigrescens).</title>
        <authorList>
            <person name="Fukano H."/>
            <person name="Yoshida M."/>
            <person name="Shimizu A."/>
            <person name="Iwao H."/>
            <person name="Katayama Y."/>
            <person name="Omatsu T."/>
            <person name="Mizutani T."/>
            <person name="Kurata O."/>
            <person name="Wada S."/>
            <person name="Hoshino Y."/>
        </authorList>
    </citation>
    <scope>NUCLEOTIDE SEQUENCE</scope>
    <source>
        <strain evidence="4">BS</strain>
    </source>
</reference>
<evidence type="ECO:0000256" key="1">
    <source>
        <dbReference type="SAM" id="MobiDB-lite"/>
    </source>
</evidence>
<dbReference type="Proteomes" id="UP001139505">
    <property type="component" value="Unassembled WGS sequence"/>
</dbReference>
<dbReference type="Pfam" id="PF14021">
    <property type="entry name" value="TNT"/>
    <property type="match status" value="1"/>
</dbReference>
<feature type="domain" description="Outer membrane channel protein CpnT-like N-terminal" evidence="3">
    <location>
        <begin position="123"/>
        <end position="227"/>
    </location>
</feature>
<feature type="compositionally biased region" description="Polar residues" evidence="1">
    <location>
        <begin position="523"/>
        <end position="538"/>
    </location>
</feature>
<feature type="domain" description="TNT" evidence="2">
    <location>
        <begin position="782"/>
        <end position="872"/>
    </location>
</feature>
<feature type="compositionally biased region" description="Low complexity" evidence="1">
    <location>
        <begin position="642"/>
        <end position="660"/>
    </location>
</feature>
<comment type="caution">
    <text evidence="5">The sequence shown here is derived from an EMBL/GenBank/DDBJ whole genome shotgun (WGS) entry which is preliminary data.</text>
</comment>
<reference evidence="6" key="2">
    <citation type="submission" date="2018-04" db="EMBL/GenBank/DDBJ databases">
        <title>Draft genome sequence of Mycobacterium montefiorense isolated from Japanese black salamander.</title>
        <authorList>
            <person name="Fukano H."/>
            <person name="Yoshida M."/>
            <person name="Shimizu A."/>
            <person name="Iwao H."/>
            <person name="Kurata O."/>
            <person name="Katayama Y."/>
            <person name="Omatsu T."/>
            <person name="Mizutani T."/>
            <person name="Wada S."/>
            <person name="Hoshino Y."/>
        </authorList>
    </citation>
    <scope>NUCLEOTIDE SEQUENCE [LARGE SCALE GENOMIC DNA]</scope>
    <source>
        <strain evidence="6">BS</strain>
    </source>
</reference>
<feature type="compositionally biased region" description="Low complexity" evidence="1">
    <location>
        <begin position="576"/>
        <end position="585"/>
    </location>
</feature>
<evidence type="ECO:0000313" key="5">
    <source>
        <dbReference type="EMBL" id="GKU71543.1"/>
    </source>
</evidence>
<gene>
    <name evidence="5" type="primary">cpnT</name>
    <name evidence="4" type="ORF">MmonteBS_36650</name>
    <name evidence="5" type="ORF">NJB18185_13190</name>
</gene>
<reference evidence="5" key="4">
    <citation type="submission" date="2022-04" db="EMBL/GenBank/DDBJ databases">
        <authorList>
            <person name="Komine T."/>
            <person name="Fukano H."/>
            <person name="Wada S."/>
        </authorList>
    </citation>
    <scope>NUCLEOTIDE SEQUENCE</scope>
    <source>
        <strain evidence="5">NJB18185</strain>
    </source>
</reference>
<name>A0AA37PKZ1_9MYCO</name>
<accession>A0AA37PKZ1</accession>
<keyword evidence="6" id="KW-1185">Reference proteome</keyword>
<evidence type="ECO:0000313" key="7">
    <source>
        <dbReference type="Proteomes" id="UP001139505"/>
    </source>
</evidence>
<dbReference type="InterPro" id="IPR025331">
    <property type="entry name" value="TNT"/>
</dbReference>
<protein>
    <submittedName>
        <fullName evidence="5">Outer membrane channel protein CpnT</fullName>
    </submittedName>
</protein>
<dbReference type="Proteomes" id="UP000245060">
    <property type="component" value="Unassembled WGS sequence"/>
</dbReference>
<organism evidence="5 7">
    <name type="scientific">Mycobacterium montefiorense</name>
    <dbReference type="NCBI Taxonomy" id="154654"/>
    <lineage>
        <taxon>Bacteria</taxon>
        <taxon>Bacillati</taxon>
        <taxon>Actinomycetota</taxon>
        <taxon>Actinomycetes</taxon>
        <taxon>Mycobacteriales</taxon>
        <taxon>Mycobacteriaceae</taxon>
        <taxon>Mycobacterium</taxon>
        <taxon>Mycobacterium simiae complex</taxon>
    </lineage>
</organism>
<dbReference type="Pfam" id="PF25547">
    <property type="entry name" value="WXG100_2"/>
    <property type="match status" value="1"/>
</dbReference>
<evidence type="ECO:0000259" key="2">
    <source>
        <dbReference type="Pfam" id="PF14021"/>
    </source>
</evidence>
<sequence length="877" mass="90147">MPVLAVDPEALSASGSAVVATGDGLAAAMAVVTAGFGANTGLDASGMVFGLGYQSAAESLLKLATAAVNACRYNGVAIQVGASNYSRAEAASRLGGGGGVLSAPGKPARIEAPGPPGTLGPGEPPPLLWALVQSFVDDVWPDGDVAALHAAAGCWRAFGSAATGMQGALSASQALVGTQQIPEGDLVTRVLSKMSSDIGRLDAQCAEMARVLDDFANELSHAQNAIRDLLHRLELLTDLWHDVVSIFDGEALDEIKRIGKDINAVLHNLGREARSLEQGAQLLMQRADDSIVDFEKYMRGEFTQFLGDEIGNPVATVFDTLVNGNEGVVKAAFGALQSVVDLDPRWFLIDPEGAAAPWGSMAKTGLANALINPQEAGEANLQSFKSLLHLNDWRSDRPGLGLGGDIFEAVMLFGGGEAGAVADGARGAARVAEAGGDSAGAMGRAGELGDIARASGALRDIGKASDGLTKDLESLKLELPKADPLPGGRPVGGQPGRTIEAPAEPAPHPVEAAPPGTRVPESPTVSHESVAPSRSATTLAPHEPSPAPTAAAHEPVPVYAPSSASLTDPLVDDARASQAASTPAAPIGPAPHFTAPTGGRPPELSAPGNGWHWPAEGGPTGGGPRGATPDGGPPGGGGYGGSKDSSGPPGSPNDGTPDAPGDGGGRQDPVHSHEPSGDGWHRLPDQPTDPHFGEPLSAHWDFAGKPADPNTILPSIAKLIRDPGAPFGRDPLGHAYSEQQYAERFNNLSPYGDEWMNFPGNDGAVPGTKVAFTNADQFAKFYGRLLDRVGSDSGKYLAVMEDGMPASWEERSLHVNSLADSYHSFVLENLPEGWKIEVSKVAPGMGQPGGSIQVRILDSAGRAMTVEELIEIGGVLK</sequence>
<proteinExistence type="predicted"/>
<dbReference type="EMBL" id="BQYH01000005">
    <property type="protein sequence ID" value="GKU71543.1"/>
    <property type="molecule type" value="Genomic_DNA"/>
</dbReference>
<dbReference type="AlphaFoldDB" id="A0AA37PKZ1"/>
<feature type="compositionally biased region" description="Basic and acidic residues" evidence="1">
    <location>
        <begin position="668"/>
        <end position="684"/>
    </location>
</feature>
<dbReference type="EMBL" id="BFCH01000018">
    <property type="protein sequence ID" value="GBG39293.1"/>
    <property type="molecule type" value="Genomic_DNA"/>
</dbReference>
<evidence type="ECO:0000259" key="3">
    <source>
        <dbReference type="Pfam" id="PF25547"/>
    </source>
</evidence>
<dbReference type="InterPro" id="IPR057746">
    <property type="entry name" value="CpnT-like_N"/>
</dbReference>
<feature type="region of interest" description="Disordered" evidence="1">
    <location>
        <begin position="573"/>
        <end position="705"/>
    </location>
</feature>
<evidence type="ECO:0000313" key="6">
    <source>
        <dbReference type="Proteomes" id="UP000245060"/>
    </source>
</evidence>
<feature type="region of interest" description="Disordered" evidence="1">
    <location>
        <begin position="479"/>
        <end position="553"/>
    </location>
</feature>
<reference evidence="5" key="3">
    <citation type="journal article" date="2022" name="Microbiol. Resour. Announc.">
        <title>Draft Genome Sequences of Eight Mycobacterium montefiorense Strains Isolated from Salamanders in Captivity.</title>
        <authorList>
            <person name="Komine T."/>
            <person name="Ihara H."/>
            <person name="Fukano H."/>
            <person name="Hoshino Y."/>
            <person name="Kurata O."/>
            <person name="Wada S."/>
        </authorList>
    </citation>
    <scope>NUCLEOTIDE SEQUENCE</scope>
    <source>
        <strain evidence="5">NJB18185</strain>
    </source>
</reference>
<evidence type="ECO:0000313" key="4">
    <source>
        <dbReference type="EMBL" id="GBG39293.1"/>
    </source>
</evidence>